<proteinExistence type="predicted"/>
<protein>
    <submittedName>
        <fullName evidence="3">Regulator</fullName>
    </submittedName>
</protein>
<feature type="domain" description="Bypass-of-forespore C N-terminal" evidence="2">
    <location>
        <begin position="43"/>
        <end position="93"/>
    </location>
</feature>
<dbReference type="OrthoDB" id="2678751at2"/>
<accession>A0A4S4C2Z4</accession>
<dbReference type="EMBL" id="SSNT01000003">
    <property type="protein sequence ID" value="THF82085.1"/>
    <property type="molecule type" value="Genomic_DNA"/>
</dbReference>
<reference evidence="3 4" key="1">
    <citation type="submission" date="2019-04" db="EMBL/GenBank/DDBJ databases">
        <title>Bacillus sediminilitoris sp. nov., isolated from a tidal flat sediment on the East China Sea.</title>
        <authorList>
            <person name="Wei Y."/>
            <person name="Mao H."/>
            <person name="Fang J."/>
        </authorList>
    </citation>
    <scope>NUCLEOTIDE SEQUENCE [LARGE SCALE GENOMIC DNA]</scope>
    <source>
        <strain evidence="3 4">DSL-17</strain>
    </source>
</reference>
<gene>
    <name evidence="3" type="ORF">E6W99_04035</name>
</gene>
<dbReference type="Pfam" id="PF08955">
    <property type="entry name" value="BofC_C"/>
    <property type="match status" value="1"/>
</dbReference>
<comment type="caution">
    <text evidence="3">The sequence shown here is derived from an EMBL/GenBank/DDBJ whole genome shotgun (WGS) entry which is preliminary data.</text>
</comment>
<evidence type="ECO:0000259" key="2">
    <source>
        <dbReference type="Pfam" id="PF08977"/>
    </source>
</evidence>
<dbReference type="Pfam" id="PF08977">
    <property type="entry name" value="BOFC_N"/>
    <property type="match status" value="1"/>
</dbReference>
<dbReference type="AlphaFoldDB" id="A0A4S4C2Z4"/>
<evidence type="ECO:0000259" key="1">
    <source>
        <dbReference type="Pfam" id="PF08955"/>
    </source>
</evidence>
<evidence type="ECO:0000313" key="4">
    <source>
        <dbReference type="Proteomes" id="UP000310334"/>
    </source>
</evidence>
<sequence>MFHHSRILTVFVLFTVFFSITLINGNQKNLKAEEIMDHVPLTIKVVLQRTYLDGELSEEVKSEKIFSMDDFWTTYHEWQLIDQNKERIIIRKKIDDISPLLKTNGYFGISGDGTLSIFNGKPETNDVIQSFFQIDIKKLESHKHDELMEGIRIQTKNQYLEVLETLENYSKPAKK</sequence>
<feature type="domain" description="Bypass of forespore C C-terminal" evidence="1">
    <location>
        <begin position="95"/>
        <end position="167"/>
    </location>
</feature>
<evidence type="ECO:0000313" key="3">
    <source>
        <dbReference type="EMBL" id="THF82085.1"/>
    </source>
</evidence>
<dbReference type="Gene3D" id="3.10.20.420">
    <property type="entry name" value="Bypass-of-forespore C, N-terminal domain"/>
    <property type="match status" value="1"/>
</dbReference>
<dbReference type="Proteomes" id="UP000310334">
    <property type="component" value="Unassembled WGS sequence"/>
</dbReference>
<dbReference type="Gene3D" id="3.30.70.1740">
    <property type="entry name" value="Bypass-of-forespore C, C-terminal domain"/>
    <property type="match status" value="1"/>
</dbReference>
<name>A0A4S4C2Z4_9BACI</name>
<dbReference type="InterPro" id="IPR015071">
    <property type="entry name" value="BOFC_N"/>
</dbReference>
<dbReference type="InterPro" id="IPR038118">
    <property type="entry name" value="BOFC_N_sf"/>
</dbReference>
<organism evidence="3 4">
    <name type="scientific">Metabacillus sediminilitoris</name>
    <dbReference type="NCBI Taxonomy" id="2567941"/>
    <lineage>
        <taxon>Bacteria</taxon>
        <taxon>Bacillati</taxon>
        <taxon>Bacillota</taxon>
        <taxon>Bacilli</taxon>
        <taxon>Bacillales</taxon>
        <taxon>Bacillaceae</taxon>
        <taxon>Metabacillus</taxon>
    </lineage>
</organism>
<keyword evidence="4" id="KW-1185">Reference proteome</keyword>
<dbReference type="InterPro" id="IPR015050">
    <property type="entry name" value="BofC_C"/>
</dbReference>
<dbReference type="InterPro" id="IPR038117">
    <property type="entry name" value="BofC_C_sf"/>
</dbReference>